<feature type="compositionally biased region" description="Basic residues" evidence="1">
    <location>
        <begin position="28"/>
        <end position="46"/>
    </location>
</feature>
<comment type="caution">
    <text evidence="2">The sequence shown here is derived from an EMBL/GenBank/DDBJ whole genome shotgun (WGS) entry which is preliminary data.</text>
</comment>
<organism evidence="2 3">
    <name type="scientific">Neisseria bacilliformis ATCC BAA-1200</name>
    <dbReference type="NCBI Taxonomy" id="888742"/>
    <lineage>
        <taxon>Bacteria</taxon>
        <taxon>Pseudomonadati</taxon>
        <taxon>Pseudomonadota</taxon>
        <taxon>Betaproteobacteria</taxon>
        <taxon>Neisseriales</taxon>
        <taxon>Neisseriaceae</taxon>
        <taxon>Neisseria</taxon>
    </lineage>
</organism>
<dbReference type="EMBL" id="AFAY01000053">
    <property type="protein sequence ID" value="EGF07217.1"/>
    <property type="molecule type" value="Genomic_DNA"/>
</dbReference>
<reference evidence="2 3" key="1">
    <citation type="submission" date="2011-02" db="EMBL/GenBank/DDBJ databases">
        <authorList>
            <person name="Muzny D."/>
            <person name="Qin X."/>
            <person name="Deng J."/>
            <person name="Jiang H."/>
            <person name="Liu Y."/>
            <person name="Qu J."/>
            <person name="Song X.-Z."/>
            <person name="Zhang L."/>
            <person name="Thornton R."/>
            <person name="Coyle M."/>
            <person name="Francisco L."/>
            <person name="Jackson L."/>
            <person name="Javaid M."/>
            <person name="Korchina V."/>
            <person name="Kovar C."/>
            <person name="Mata R."/>
            <person name="Mathew T."/>
            <person name="Ngo R."/>
            <person name="Nguyen L."/>
            <person name="Nguyen N."/>
            <person name="Okwuonu G."/>
            <person name="Ongeri F."/>
            <person name="Pham C."/>
            <person name="Simmons D."/>
            <person name="Wilczek-Boney K."/>
            <person name="Hale W."/>
            <person name="Jakkamsetti A."/>
            <person name="Pham P."/>
            <person name="Ruth R."/>
            <person name="San Lucas F."/>
            <person name="Warren J."/>
            <person name="Zhang J."/>
            <person name="Zhao Z."/>
            <person name="Zhou C."/>
            <person name="Zhu D."/>
            <person name="Lee S."/>
            <person name="Bess C."/>
            <person name="Blankenburg K."/>
            <person name="Forbes L."/>
            <person name="Fu Q."/>
            <person name="Gubbala S."/>
            <person name="Hirani K."/>
            <person name="Jayaseelan J.C."/>
            <person name="Lara F."/>
            <person name="Munidasa M."/>
            <person name="Palculict T."/>
            <person name="Patil S."/>
            <person name="Pu L.-L."/>
            <person name="Saada N."/>
            <person name="Tang L."/>
            <person name="Weissenberger G."/>
            <person name="Zhu Y."/>
            <person name="Hemphill L."/>
            <person name="Shang Y."/>
            <person name="Youmans B."/>
            <person name="Ayvaz T."/>
            <person name="Ross M."/>
            <person name="Santibanez J."/>
            <person name="Aqrawi P."/>
            <person name="Gross S."/>
            <person name="Joshi V."/>
            <person name="Fowler G."/>
            <person name="Nazareth L."/>
            <person name="Reid J."/>
            <person name="Worley K."/>
            <person name="Petrosino J."/>
            <person name="Highlander S."/>
            <person name="Gibbs R."/>
        </authorList>
    </citation>
    <scope>NUCLEOTIDE SEQUENCE [LARGE SCALE GENOMIC DNA]</scope>
    <source>
        <strain evidence="2 3">ATCC BAA-1200</strain>
    </source>
</reference>
<dbReference type="AlphaFoldDB" id="F2BG96"/>
<keyword evidence="3" id="KW-1185">Reference proteome</keyword>
<feature type="region of interest" description="Disordered" evidence="1">
    <location>
        <begin position="1"/>
        <end position="59"/>
    </location>
</feature>
<sequence length="80" mass="9221">MLNPPQRPSENTVKTQMKHSPFSDGLKQHKTQPKRPSEKHRHRAARPPHAPSQPPFCTENQTWLQSARFFQPPTTKVPTC</sequence>
<protein>
    <submittedName>
        <fullName evidence="2">Uncharacterized protein</fullName>
    </submittedName>
</protein>
<evidence type="ECO:0000313" key="2">
    <source>
        <dbReference type="EMBL" id="EGF07217.1"/>
    </source>
</evidence>
<evidence type="ECO:0000256" key="1">
    <source>
        <dbReference type="SAM" id="MobiDB-lite"/>
    </source>
</evidence>
<name>F2BG96_9NEIS</name>
<gene>
    <name evidence="2" type="ORF">HMPREF9123_2753</name>
</gene>
<dbReference type="Proteomes" id="UP000004105">
    <property type="component" value="Unassembled WGS sequence"/>
</dbReference>
<dbReference type="HOGENOM" id="CLU_2586044_0_0_4"/>
<evidence type="ECO:0000313" key="3">
    <source>
        <dbReference type="Proteomes" id="UP000004105"/>
    </source>
</evidence>
<accession>F2BG96</accession>
<proteinExistence type="predicted"/>